<proteinExistence type="predicted"/>
<dbReference type="Pfam" id="PF11160">
    <property type="entry name" value="Hva1_TUDOR"/>
    <property type="match status" value="1"/>
</dbReference>
<gene>
    <name evidence="3" type="ORF">RN50_02011</name>
</gene>
<dbReference type="Gene3D" id="2.30.30.1060">
    <property type="match status" value="1"/>
</dbReference>
<dbReference type="EMBL" id="JYIU01000043">
    <property type="protein sequence ID" value="KJL20167.1"/>
    <property type="molecule type" value="Genomic_DNA"/>
</dbReference>
<sequence>MAKDLSTGDRVSWNTSQGRTQGTVEEKRTKDFRFAGQSFTASEGEPAYIVKSEKSGDTAAHKGTALRRLSR</sequence>
<organism evidence="3 4">
    <name type="scientific">Microbacterium foliorum</name>
    <dbReference type="NCBI Taxonomy" id="104336"/>
    <lineage>
        <taxon>Bacteria</taxon>
        <taxon>Bacillati</taxon>
        <taxon>Actinomycetota</taxon>
        <taxon>Actinomycetes</taxon>
        <taxon>Micrococcales</taxon>
        <taxon>Microbacteriaceae</taxon>
        <taxon>Microbacterium</taxon>
    </lineage>
</organism>
<accession>A0A0F0KGY4</accession>
<dbReference type="Proteomes" id="UP000033572">
    <property type="component" value="Unassembled WGS sequence"/>
</dbReference>
<evidence type="ECO:0000256" key="1">
    <source>
        <dbReference type="SAM" id="MobiDB-lite"/>
    </source>
</evidence>
<feature type="region of interest" description="Disordered" evidence="1">
    <location>
        <begin position="1"/>
        <end position="25"/>
    </location>
</feature>
<dbReference type="AlphaFoldDB" id="A0A0F0KGY4"/>
<feature type="domain" description="Hypervirulence associated protein TUDOR" evidence="2">
    <location>
        <begin position="8"/>
        <end position="66"/>
    </location>
</feature>
<dbReference type="GeneID" id="94443170"/>
<keyword evidence="4" id="KW-1185">Reference proteome</keyword>
<dbReference type="KEGG" id="mfol:DXT68_02090"/>
<dbReference type="RefSeq" id="WP_045254373.1">
    <property type="nucleotide sequence ID" value="NZ_CP031425.1"/>
</dbReference>
<dbReference type="PATRIC" id="fig|104336.4.peg.2049"/>
<evidence type="ECO:0000313" key="3">
    <source>
        <dbReference type="EMBL" id="KJL20167.1"/>
    </source>
</evidence>
<feature type="compositionally biased region" description="Polar residues" evidence="1">
    <location>
        <begin position="12"/>
        <end position="23"/>
    </location>
</feature>
<evidence type="ECO:0000259" key="2">
    <source>
        <dbReference type="Pfam" id="PF11160"/>
    </source>
</evidence>
<protein>
    <recommendedName>
        <fullName evidence="2">Hypervirulence associated protein TUDOR domain-containing protein</fullName>
    </recommendedName>
</protein>
<evidence type="ECO:0000313" key="4">
    <source>
        <dbReference type="Proteomes" id="UP000033572"/>
    </source>
</evidence>
<dbReference type="InterPro" id="IPR021331">
    <property type="entry name" value="Hva1_TUDOR"/>
</dbReference>
<comment type="caution">
    <text evidence="3">The sequence shown here is derived from an EMBL/GenBank/DDBJ whole genome shotgun (WGS) entry which is preliminary data.</text>
</comment>
<reference evidence="3 4" key="1">
    <citation type="submission" date="2015-02" db="EMBL/GenBank/DDBJ databases">
        <title>Draft genome sequences of ten Microbacterium spp. with emphasis on heavy metal contaminated environments.</title>
        <authorList>
            <person name="Corretto E."/>
        </authorList>
    </citation>
    <scope>NUCLEOTIDE SEQUENCE [LARGE SCALE GENOMIC DNA]</scope>
    <source>
        <strain evidence="3 4">DSM 12966</strain>
    </source>
</reference>
<name>A0A0F0KGY4_9MICO</name>